<dbReference type="Proteomes" id="UP000266188">
    <property type="component" value="Unassembled WGS sequence"/>
</dbReference>
<dbReference type="PRINTS" id="PR00741">
    <property type="entry name" value="GLHYDRLASE29"/>
</dbReference>
<dbReference type="OrthoDB" id="6039950at2759"/>
<feature type="domain" description="Glycoside hydrolase family 29 N-terminal" evidence="8">
    <location>
        <begin position="344"/>
        <end position="698"/>
    </location>
</feature>
<dbReference type="InterPro" id="IPR016286">
    <property type="entry name" value="FUC_metazoa-typ"/>
</dbReference>
<feature type="signal peptide" evidence="7">
    <location>
        <begin position="1"/>
        <end position="20"/>
    </location>
</feature>
<proteinExistence type="inferred from homology"/>
<dbReference type="InterPro" id="IPR057739">
    <property type="entry name" value="Glyco_hydro_29_N"/>
</dbReference>
<dbReference type="AlphaFoldDB" id="A0A3A2ZHN1"/>
<dbReference type="Pfam" id="PF01120">
    <property type="entry name" value="Alpha_L_fucos"/>
    <property type="match status" value="1"/>
</dbReference>
<dbReference type="SMART" id="SM00812">
    <property type="entry name" value="Alpha_L_fucos"/>
    <property type="match status" value="1"/>
</dbReference>
<sequence length="795" mass="88544">MGWMQTSLCGLVSLSSLSNAVLFNPKNDFQPISWKNSSFPVDLEPHFDNRAFGMDPNEADFDGSGNSYPAQYMPPESFIYGGFNYKFPSYKESGYDNVIADGQEIKLPNGRYFSVRMLAASETGMASATLNATYADGSTHSGALLVPAWWTWPYPAGGDLIFPHYLTNTSQNYNTSNIFQTINWLDSSKDLVSLSLPNDAGGSSTEPGGDAVDTKLHIFALSVLPVTVGESDNPRLEIQYARSTQKWIEGTDKAQIIEVSVNNIGSEFLLKNHETRIKVQSPGLETVSEGILKRLSPGDQAIVEIGVRNKDGVKDGEIGPATIIVSGDSVQCDKYTFDATYGIKPYEATDESIYGHESPNWYNDAKYGIFIHWGPYSVPAWGGVGENESYAEWYWAHLNSGPSQPDGTYEFHRDTYGPHVVYDDFFQNFTASAYDPREWVDLFADAGANYFVSVSKHHDGYAIFDLPETVTKRTSVSLFPHRDLLQELFDAAKKYQPHLHRATYYSLPEFFHPDYKKYGFGSWPGGNATNPFTNETLPYTGYVPLEDYIRDKILPEMHTLADIGTEIMWCDIGGPNKTAEFASEWFNQAAKQNRQVVMNARCGLPGDFDTPEYARYDGVQVRKWETNLGMDPYSYGYNRATPLARYMNVSTIVTSLVDVVSKNGNFLLDIGPTANGTIIDVEKKHLREAGAWIKSHGEAIFNTTYWFVTPEEGKDIRFTTTKDAFYIHTLAKPEGKLVLESPIPWVHGDKVTVVGGKAAGTVVPSKKLDNGNVVLDVGDEVADADQFAWVFKITY</sequence>
<evidence type="ECO:0000313" key="9">
    <source>
        <dbReference type="EMBL" id="RJE22728.1"/>
    </source>
</evidence>
<evidence type="ECO:0000259" key="8">
    <source>
        <dbReference type="Pfam" id="PF01120"/>
    </source>
</evidence>
<feature type="chain" id="PRO_5017319010" description="alpha-L-fucosidase" evidence="7">
    <location>
        <begin position="21"/>
        <end position="795"/>
    </location>
</feature>
<evidence type="ECO:0000256" key="7">
    <source>
        <dbReference type="SAM" id="SignalP"/>
    </source>
</evidence>
<keyword evidence="4 7" id="KW-0732">Signal</keyword>
<evidence type="ECO:0000256" key="1">
    <source>
        <dbReference type="ARBA" id="ARBA00004071"/>
    </source>
</evidence>
<dbReference type="PANTHER" id="PTHR10030:SF37">
    <property type="entry name" value="ALPHA-L-FUCOSIDASE-RELATED"/>
    <property type="match status" value="1"/>
</dbReference>
<dbReference type="InterPro" id="IPR000933">
    <property type="entry name" value="Glyco_hydro_29"/>
</dbReference>
<evidence type="ECO:0000256" key="4">
    <source>
        <dbReference type="ARBA" id="ARBA00022729"/>
    </source>
</evidence>
<dbReference type="SUPFAM" id="SSF51445">
    <property type="entry name" value="(Trans)glycosidases"/>
    <property type="match status" value="1"/>
</dbReference>
<organism evidence="9 10">
    <name type="scientific">Aspergillus sclerotialis</name>
    <dbReference type="NCBI Taxonomy" id="2070753"/>
    <lineage>
        <taxon>Eukaryota</taxon>
        <taxon>Fungi</taxon>
        <taxon>Dikarya</taxon>
        <taxon>Ascomycota</taxon>
        <taxon>Pezizomycotina</taxon>
        <taxon>Eurotiomycetes</taxon>
        <taxon>Eurotiomycetidae</taxon>
        <taxon>Eurotiales</taxon>
        <taxon>Aspergillaceae</taxon>
        <taxon>Aspergillus</taxon>
        <taxon>Aspergillus subgen. Polypaecilum</taxon>
    </lineage>
</organism>
<keyword evidence="10" id="KW-1185">Reference proteome</keyword>
<comment type="similarity">
    <text evidence="2">Belongs to the glycosyl hydrolase 29 family.</text>
</comment>
<evidence type="ECO:0000256" key="5">
    <source>
        <dbReference type="ARBA" id="ARBA00022801"/>
    </source>
</evidence>
<gene>
    <name evidence="9" type="ORF">PHISCL_04944</name>
</gene>
<name>A0A3A2ZHN1_9EURO</name>
<dbReference type="GO" id="GO:0016139">
    <property type="term" value="P:glycoside catabolic process"/>
    <property type="evidence" value="ECO:0007669"/>
    <property type="project" value="TreeGrafter"/>
</dbReference>
<comment type="caution">
    <text evidence="9">The sequence shown here is derived from an EMBL/GenBank/DDBJ whole genome shotgun (WGS) entry which is preliminary data.</text>
</comment>
<dbReference type="PANTHER" id="PTHR10030">
    <property type="entry name" value="ALPHA-L-FUCOSIDASE"/>
    <property type="match status" value="1"/>
</dbReference>
<dbReference type="Gene3D" id="3.20.20.80">
    <property type="entry name" value="Glycosidases"/>
    <property type="match status" value="1"/>
</dbReference>
<accession>A0A3A2ZHN1</accession>
<keyword evidence="5" id="KW-0378">Hydrolase</keyword>
<comment type="function">
    <text evidence="1">Alpha-L-fucosidase is responsible for hydrolyzing the alpha-1,6-linked fucose joined to the reducing-end N-acetylglucosamine of the carbohydrate moieties of glycoproteins.</text>
</comment>
<evidence type="ECO:0000256" key="6">
    <source>
        <dbReference type="ARBA" id="ARBA00023295"/>
    </source>
</evidence>
<evidence type="ECO:0000313" key="10">
    <source>
        <dbReference type="Proteomes" id="UP000266188"/>
    </source>
</evidence>
<protein>
    <recommendedName>
        <fullName evidence="3">alpha-L-fucosidase</fullName>
        <ecNumber evidence="3">3.2.1.51</ecNumber>
    </recommendedName>
</protein>
<evidence type="ECO:0000256" key="3">
    <source>
        <dbReference type="ARBA" id="ARBA00012662"/>
    </source>
</evidence>
<dbReference type="STRING" id="2070753.A0A3A2ZHN1"/>
<dbReference type="InterPro" id="IPR017853">
    <property type="entry name" value="GH"/>
</dbReference>
<keyword evidence="6" id="KW-0326">Glycosidase</keyword>
<dbReference type="EMBL" id="MVGC01000154">
    <property type="protein sequence ID" value="RJE22728.1"/>
    <property type="molecule type" value="Genomic_DNA"/>
</dbReference>
<reference evidence="10" key="1">
    <citation type="submission" date="2017-02" db="EMBL/GenBank/DDBJ databases">
        <authorList>
            <person name="Tafer H."/>
            <person name="Lopandic K."/>
        </authorList>
    </citation>
    <scope>NUCLEOTIDE SEQUENCE [LARGE SCALE GENOMIC DNA]</scope>
    <source>
        <strain evidence="10">CBS 366.77</strain>
    </source>
</reference>
<dbReference type="EC" id="3.2.1.51" evidence="3"/>
<dbReference type="GO" id="GO:0004560">
    <property type="term" value="F:alpha-L-fucosidase activity"/>
    <property type="evidence" value="ECO:0007669"/>
    <property type="project" value="UniProtKB-EC"/>
</dbReference>
<evidence type="ECO:0000256" key="2">
    <source>
        <dbReference type="ARBA" id="ARBA00007951"/>
    </source>
</evidence>
<dbReference type="GO" id="GO:0006004">
    <property type="term" value="P:fucose metabolic process"/>
    <property type="evidence" value="ECO:0007669"/>
    <property type="project" value="InterPro"/>
</dbReference>